<organism evidence="5 6">
    <name type="scientific">Variovorax paradoxus</name>
    <dbReference type="NCBI Taxonomy" id="34073"/>
    <lineage>
        <taxon>Bacteria</taxon>
        <taxon>Pseudomonadati</taxon>
        <taxon>Pseudomonadota</taxon>
        <taxon>Betaproteobacteria</taxon>
        <taxon>Burkholderiales</taxon>
        <taxon>Comamonadaceae</taxon>
        <taxon>Variovorax</taxon>
    </lineage>
</organism>
<evidence type="ECO:0000256" key="3">
    <source>
        <dbReference type="ARBA" id="ARBA00022679"/>
    </source>
</evidence>
<evidence type="ECO:0000313" key="6">
    <source>
        <dbReference type="Proteomes" id="UP000249135"/>
    </source>
</evidence>
<gene>
    <name evidence="5" type="ORF">DI563_23280</name>
</gene>
<dbReference type="InterPro" id="IPR013216">
    <property type="entry name" value="Methyltransf_11"/>
</dbReference>
<keyword evidence="3 5" id="KW-0808">Transferase</keyword>
<dbReference type="Gene3D" id="3.40.50.150">
    <property type="entry name" value="Vaccinia Virus protein VP39"/>
    <property type="match status" value="1"/>
</dbReference>
<dbReference type="SUPFAM" id="SSF53335">
    <property type="entry name" value="S-adenosyl-L-methionine-dependent methyltransferases"/>
    <property type="match status" value="1"/>
</dbReference>
<evidence type="ECO:0000256" key="1">
    <source>
        <dbReference type="ARBA" id="ARBA00008361"/>
    </source>
</evidence>
<dbReference type="PANTHER" id="PTHR44942">
    <property type="entry name" value="METHYLTRANSF_11 DOMAIN-CONTAINING PROTEIN"/>
    <property type="match status" value="1"/>
</dbReference>
<evidence type="ECO:0000256" key="2">
    <source>
        <dbReference type="ARBA" id="ARBA00022603"/>
    </source>
</evidence>
<dbReference type="EMBL" id="QFPP01000411">
    <property type="protein sequence ID" value="PZQ66536.1"/>
    <property type="molecule type" value="Genomic_DNA"/>
</dbReference>
<dbReference type="AlphaFoldDB" id="A0A2W5PM91"/>
<dbReference type="GO" id="GO:0008757">
    <property type="term" value="F:S-adenosylmethionine-dependent methyltransferase activity"/>
    <property type="evidence" value="ECO:0007669"/>
    <property type="project" value="InterPro"/>
</dbReference>
<evidence type="ECO:0000313" key="5">
    <source>
        <dbReference type="EMBL" id="PZQ66536.1"/>
    </source>
</evidence>
<name>A0A2W5PM91_VARPD</name>
<proteinExistence type="inferred from homology"/>
<keyword evidence="2 5" id="KW-0489">Methyltransferase</keyword>
<accession>A0A2W5PM91</accession>
<evidence type="ECO:0000259" key="4">
    <source>
        <dbReference type="Pfam" id="PF08241"/>
    </source>
</evidence>
<comment type="similarity">
    <text evidence="1">Belongs to the methyltransferase superfamily.</text>
</comment>
<comment type="caution">
    <text evidence="5">The sequence shown here is derived from an EMBL/GenBank/DDBJ whole genome shotgun (WGS) entry which is preliminary data.</text>
</comment>
<dbReference type="Pfam" id="PF08241">
    <property type="entry name" value="Methyltransf_11"/>
    <property type="match status" value="1"/>
</dbReference>
<dbReference type="Proteomes" id="UP000249135">
    <property type="component" value="Unassembled WGS sequence"/>
</dbReference>
<dbReference type="InterPro" id="IPR051052">
    <property type="entry name" value="Diverse_substrate_MTase"/>
</dbReference>
<reference evidence="5 6" key="1">
    <citation type="submission" date="2017-08" db="EMBL/GenBank/DDBJ databases">
        <title>Infants hospitalized years apart are colonized by the same room-sourced microbial strains.</title>
        <authorList>
            <person name="Brooks B."/>
            <person name="Olm M.R."/>
            <person name="Firek B.A."/>
            <person name="Baker R."/>
            <person name="Thomas B.C."/>
            <person name="Morowitz M.J."/>
            <person name="Banfield J.F."/>
        </authorList>
    </citation>
    <scope>NUCLEOTIDE SEQUENCE [LARGE SCALE GENOMIC DNA]</scope>
    <source>
        <strain evidence="5">S2_005_003_R2_41</strain>
    </source>
</reference>
<dbReference type="InterPro" id="IPR029063">
    <property type="entry name" value="SAM-dependent_MTases_sf"/>
</dbReference>
<dbReference type="CDD" id="cd02440">
    <property type="entry name" value="AdoMet_MTases"/>
    <property type="match status" value="1"/>
</dbReference>
<feature type="domain" description="Methyltransferase type 11" evidence="4">
    <location>
        <begin position="53"/>
        <end position="142"/>
    </location>
</feature>
<protein>
    <submittedName>
        <fullName evidence="5">SAM-dependent methyltransferase</fullName>
    </submittedName>
</protein>
<dbReference type="GO" id="GO:0032259">
    <property type="term" value="P:methylation"/>
    <property type="evidence" value="ECO:0007669"/>
    <property type="project" value="UniProtKB-KW"/>
</dbReference>
<sequence length="261" mass="28054">MAMDGQGALHPAAQQGFEKEAHAYARGRPDYPQALSDWLLQPVGMGPGRQVADVGAGTGKFTVLLARTGAQVTAVEPVDAMRAQIAALGLGGVSALPGTAQAMPCADGTLDAVVCAQAFHWFAGREALDEFHRVLRPGGRLALVWNVRDESVDWVAALTAIITPHEGDAPRFHTGAWRRAFPHPGFAPLAETRFDHAHVGPPQQVIVDRFMSVSFIAALPDAQRDAVRRDIETLVATHPALRGKDTVRFPYTTLAVHCVRH</sequence>
<dbReference type="PANTHER" id="PTHR44942:SF4">
    <property type="entry name" value="METHYLTRANSFERASE TYPE 11 DOMAIN-CONTAINING PROTEIN"/>
    <property type="match status" value="1"/>
</dbReference>